<dbReference type="AlphaFoldDB" id="A0A7U2I1M7"/>
<dbReference type="EMBL" id="CP069030">
    <property type="protein sequence ID" value="QRC98504.1"/>
    <property type="molecule type" value="Genomic_DNA"/>
</dbReference>
<dbReference type="VEuPathDB" id="FungiDB:JI435_045570"/>
<dbReference type="Proteomes" id="UP000663193">
    <property type="component" value="Chromosome 8"/>
</dbReference>
<dbReference type="InterPro" id="IPR056632">
    <property type="entry name" value="DUF7730"/>
</dbReference>
<dbReference type="PANTHER" id="PTHR38790:SF4">
    <property type="entry name" value="2EXR DOMAIN-CONTAINING PROTEIN"/>
    <property type="match status" value="1"/>
</dbReference>
<evidence type="ECO:0000313" key="2">
    <source>
        <dbReference type="EMBL" id="QRC98504.1"/>
    </source>
</evidence>
<dbReference type="OrthoDB" id="3680661at2759"/>
<feature type="domain" description="DUF7730" evidence="1">
    <location>
        <begin position="25"/>
        <end position="137"/>
    </location>
</feature>
<sequence length="221" mass="24828">MAAQLTESDTGMAVTAQDKITLRNAEQSPLLRLPAELRTKIYQYTLGGLEITLTRSIIAQRLCLNSRERAANDERHPPFYKLPSPSATLLSCRQVNSEAKLLLFSSNHFSIESFEPFMEFLDALSPAQRNAIGTVRIVGVGLNRTLGRHDHHGYVHDSDNFDSVCKHGLPLGRLAGLKCVVWMYYDSPNIERERYPEHVVRSIVHEHGGPADVGVRYHAYC</sequence>
<evidence type="ECO:0000259" key="1">
    <source>
        <dbReference type="Pfam" id="PF24864"/>
    </source>
</evidence>
<proteinExistence type="predicted"/>
<protein>
    <recommendedName>
        <fullName evidence="1">DUF7730 domain-containing protein</fullName>
    </recommendedName>
</protein>
<evidence type="ECO:0000313" key="3">
    <source>
        <dbReference type="Proteomes" id="UP000663193"/>
    </source>
</evidence>
<keyword evidence="3" id="KW-1185">Reference proteome</keyword>
<reference evidence="3" key="1">
    <citation type="journal article" date="2021" name="BMC Genomics">
        <title>Chromosome-level genome assembly and manually-curated proteome of model necrotroph Parastagonospora nodorum Sn15 reveals a genome-wide trove of candidate effector homologs, and redundancy of virulence-related functions within an accessory chromosome.</title>
        <authorList>
            <person name="Bertazzoni S."/>
            <person name="Jones D.A.B."/>
            <person name="Phan H.T."/>
            <person name="Tan K.-C."/>
            <person name="Hane J.K."/>
        </authorList>
    </citation>
    <scope>NUCLEOTIDE SEQUENCE [LARGE SCALE GENOMIC DNA]</scope>
    <source>
        <strain evidence="3">SN15 / ATCC MYA-4574 / FGSC 10173)</strain>
    </source>
</reference>
<dbReference type="PANTHER" id="PTHR38790">
    <property type="entry name" value="2EXR DOMAIN-CONTAINING PROTEIN-RELATED"/>
    <property type="match status" value="1"/>
</dbReference>
<gene>
    <name evidence="2" type="ORF">JI435_045570</name>
</gene>
<accession>A0A7U2I1M7</accession>
<name>A0A7U2I1M7_PHANO</name>
<organism evidence="2 3">
    <name type="scientific">Phaeosphaeria nodorum (strain SN15 / ATCC MYA-4574 / FGSC 10173)</name>
    <name type="common">Glume blotch fungus</name>
    <name type="synonym">Parastagonospora nodorum</name>
    <dbReference type="NCBI Taxonomy" id="321614"/>
    <lineage>
        <taxon>Eukaryota</taxon>
        <taxon>Fungi</taxon>
        <taxon>Dikarya</taxon>
        <taxon>Ascomycota</taxon>
        <taxon>Pezizomycotina</taxon>
        <taxon>Dothideomycetes</taxon>
        <taxon>Pleosporomycetidae</taxon>
        <taxon>Pleosporales</taxon>
        <taxon>Pleosporineae</taxon>
        <taxon>Phaeosphaeriaceae</taxon>
        <taxon>Parastagonospora</taxon>
    </lineage>
</organism>
<dbReference type="Pfam" id="PF24864">
    <property type="entry name" value="DUF7730"/>
    <property type="match status" value="1"/>
</dbReference>